<keyword evidence="2" id="KW-1003">Cell membrane</keyword>
<proteinExistence type="predicted"/>
<dbReference type="Pfam" id="PF03899">
    <property type="entry name" value="ATP-synt_I"/>
    <property type="match status" value="1"/>
</dbReference>
<evidence type="ECO:0000256" key="1">
    <source>
        <dbReference type="ARBA" id="ARBA00004651"/>
    </source>
</evidence>
<dbReference type="InterPro" id="IPR005598">
    <property type="entry name" value="ATP_synth_I"/>
</dbReference>
<feature type="transmembrane region" description="Helical" evidence="6">
    <location>
        <begin position="39"/>
        <end position="59"/>
    </location>
</feature>
<evidence type="ECO:0000256" key="6">
    <source>
        <dbReference type="SAM" id="Phobius"/>
    </source>
</evidence>
<evidence type="ECO:0000313" key="7">
    <source>
        <dbReference type="EMBL" id="GGI86663.1"/>
    </source>
</evidence>
<keyword evidence="4 6" id="KW-1133">Transmembrane helix</keyword>
<reference evidence="7" key="2">
    <citation type="submission" date="2020-09" db="EMBL/GenBank/DDBJ databases">
        <authorList>
            <person name="Sun Q."/>
            <person name="Ohkuma M."/>
        </authorList>
    </citation>
    <scope>NUCLEOTIDE SEQUENCE</scope>
    <source>
        <strain evidence="7">JCM 13919</strain>
    </source>
</reference>
<evidence type="ECO:0000256" key="3">
    <source>
        <dbReference type="ARBA" id="ARBA00022692"/>
    </source>
</evidence>
<keyword evidence="8" id="KW-1185">Reference proteome</keyword>
<protein>
    <submittedName>
        <fullName evidence="7">ATP synthase subunit I</fullName>
    </submittedName>
</protein>
<sequence length="131" mass="14574">MKNKQGVRGARRLLACQTGLTLILAIASAVFGGWVAAQSAALGGLVSIIPNAYFAWKVFQYQGARAARKIVNSLYQGEAIKIFLTLVLFALVFVLFSVKPLLFFMTYIVVQMVFWFAPLIFDNKHNRPESD</sequence>
<evidence type="ECO:0000256" key="5">
    <source>
        <dbReference type="ARBA" id="ARBA00023136"/>
    </source>
</evidence>
<evidence type="ECO:0000313" key="8">
    <source>
        <dbReference type="Proteomes" id="UP000630149"/>
    </source>
</evidence>
<accession>A0A917JVI4</accession>
<dbReference type="Proteomes" id="UP000630149">
    <property type="component" value="Unassembled WGS sequence"/>
</dbReference>
<comment type="subcellular location">
    <subcellularLocation>
        <location evidence="1">Cell membrane</location>
        <topology evidence="1">Multi-pass membrane protein</topology>
    </subcellularLocation>
</comment>
<reference evidence="7" key="1">
    <citation type="journal article" date="2014" name="Int. J. Syst. Evol. Microbiol.">
        <title>Complete genome sequence of Corynebacterium casei LMG S-19264T (=DSM 44701T), isolated from a smear-ripened cheese.</title>
        <authorList>
            <consortium name="US DOE Joint Genome Institute (JGI-PGF)"/>
            <person name="Walter F."/>
            <person name="Albersmeier A."/>
            <person name="Kalinowski J."/>
            <person name="Ruckert C."/>
        </authorList>
    </citation>
    <scope>NUCLEOTIDE SEQUENCE</scope>
    <source>
        <strain evidence="7">JCM 13919</strain>
    </source>
</reference>
<gene>
    <name evidence="7" type="primary">atpI</name>
    <name evidence="7" type="ORF">GCM10007966_14160</name>
</gene>
<dbReference type="GO" id="GO:0005886">
    <property type="term" value="C:plasma membrane"/>
    <property type="evidence" value="ECO:0007669"/>
    <property type="project" value="UniProtKB-SubCell"/>
</dbReference>
<keyword evidence="3 6" id="KW-0812">Transmembrane</keyword>
<organism evidence="7 8">
    <name type="scientific">Legionella impletisoli</name>
    <dbReference type="NCBI Taxonomy" id="343510"/>
    <lineage>
        <taxon>Bacteria</taxon>
        <taxon>Pseudomonadati</taxon>
        <taxon>Pseudomonadota</taxon>
        <taxon>Gammaproteobacteria</taxon>
        <taxon>Legionellales</taxon>
        <taxon>Legionellaceae</taxon>
        <taxon>Legionella</taxon>
    </lineage>
</organism>
<name>A0A917JVI4_9GAMM</name>
<dbReference type="AlphaFoldDB" id="A0A917JVI4"/>
<dbReference type="EMBL" id="BMOB01000006">
    <property type="protein sequence ID" value="GGI86663.1"/>
    <property type="molecule type" value="Genomic_DNA"/>
</dbReference>
<keyword evidence="5 6" id="KW-0472">Membrane</keyword>
<dbReference type="RefSeq" id="WP_229669353.1">
    <property type="nucleotide sequence ID" value="NZ_BMOB01000006.1"/>
</dbReference>
<feature type="transmembrane region" description="Helical" evidence="6">
    <location>
        <begin position="102"/>
        <end position="121"/>
    </location>
</feature>
<feature type="transmembrane region" description="Helical" evidence="6">
    <location>
        <begin position="79"/>
        <end position="96"/>
    </location>
</feature>
<evidence type="ECO:0000256" key="4">
    <source>
        <dbReference type="ARBA" id="ARBA00022989"/>
    </source>
</evidence>
<evidence type="ECO:0000256" key="2">
    <source>
        <dbReference type="ARBA" id="ARBA00022475"/>
    </source>
</evidence>
<comment type="caution">
    <text evidence="7">The sequence shown here is derived from an EMBL/GenBank/DDBJ whole genome shotgun (WGS) entry which is preliminary data.</text>
</comment>